<organism evidence="8 9">
    <name type="scientific">Jaminaea rosea</name>
    <dbReference type="NCBI Taxonomy" id="1569628"/>
    <lineage>
        <taxon>Eukaryota</taxon>
        <taxon>Fungi</taxon>
        <taxon>Dikarya</taxon>
        <taxon>Basidiomycota</taxon>
        <taxon>Ustilaginomycotina</taxon>
        <taxon>Exobasidiomycetes</taxon>
        <taxon>Microstromatales</taxon>
        <taxon>Microstromatales incertae sedis</taxon>
        <taxon>Jaminaea</taxon>
    </lineage>
</organism>
<feature type="compositionally biased region" description="Low complexity" evidence="6">
    <location>
        <begin position="273"/>
        <end position="283"/>
    </location>
</feature>
<feature type="compositionally biased region" description="Basic and acidic residues" evidence="6">
    <location>
        <begin position="19"/>
        <end position="29"/>
    </location>
</feature>
<evidence type="ECO:0000259" key="7">
    <source>
        <dbReference type="PROSITE" id="PS50048"/>
    </source>
</evidence>
<accession>A0A316V0E0</accession>
<dbReference type="InterPro" id="IPR036864">
    <property type="entry name" value="Zn2-C6_fun-type_DNA-bd_sf"/>
</dbReference>
<dbReference type="AlphaFoldDB" id="A0A316V0E0"/>
<dbReference type="EMBL" id="KZ819663">
    <property type="protein sequence ID" value="PWN29643.1"/>
    <property type="molecule type" value="Genomic_DNA"/>
</dbReference>
<keyword evidence="5" id="KW-0539">Nucleus</keyword>
<dbReference type="InterPro" id="IPR050815">
    <property type="entry name" value="TF_fung"/>
</dbReference>
<keyword evidence="4" id="KW-0804">Transcription</keyword>
<evidence type="ECO:0000256" key="4">
    <source>
        <dbReference type="ARBA" id="ARBA00023163"/>
    </source>
</evidence>
<dbReference type="InterPro" id="IPR001138">
    <property type="entry name" value="Zn2Cys6_DnaBD"/>
</dbReference>
<keyword evidence="2" id="KW-0479">Metal-binding</keyword>
<dbReference type="OrthoDB" id="5600212at2759"/>
<feature type="domain" description="Zn(2)-C6 fungal-type" evidence="7">
    <location>
        <begin position="177"/>
        <end position="222"/>
    </location>
</feature>
<evidence type="ECO:0000313" key="8">
    <source>
        <dbReference type="EMBL" id="PWN29643.1"/>
    </source>
</evidence>
<evidence type="ECO:0000313" key="9">
    <source>
        <dbReference type="Proteomes" id="UP000245884"/>
    </source>
</evidence>
<dbReference type="GO" id="GO:0000981">
    <property type="term" value="F:DNA-binding transcription factor activity, RNA polymerase II-specific"/>
    <property type="evidence" value="ECO:0007669"/>
    <property type="project" value="InterPro"/>
</dbReference>
<dbReference type="GO" id="GO:0005634">
    <property type="term" value="C:nucleus"/>
    <property type="evidence" value="ECO:0007669"/>
    <property type="project" value="UniProtKB-SubCell"/>
</dbReference>
<dbReference type="GO" id="GO:0008270">
    <property type="term" value="F:zinc ion binding"/>
    <property type="evidence" value="ECO:0007669"/>
    <property type="project" value="InterPro"/>
</dbReference>
<dbReference type="CDD" id="cd12148">
    <property type="entry name" value="fungal_TF_MHR"/>
    <property type="match status" value="1"/>
</dbReference>
<keyword evidence="9" id="KW-1185">Reference proteome</keyword>
<dbReference type="SUPFAM" id="SSF57701">
    <property type="entry name" value="Zn2/Cys6 DNA-binding domain"/>
    <property type="match status" value="1"/>
</dbReference>
<dbReference type="CDD" id="cd00067">
    <property type="entry name" value="GAL4"/>
    <property type="match status" value="1"/>
</dbReference>
<comment type="subcellular location">
    <subcellularLocation>
        <location evidence="1">Nucleus</location>
    </subcellularLocation>
</comment>
<dbReference type="PROSITE" id="PS50048">
    <property type="entry name" value="ZN2_CY6_FUNGAL_2"/>
    <property type="match status" value="1"/>
</dbReference>
<dbReference type="PANTHER" id="PTHR47338:SF29">
    <property type="entry name" value="ZN(2)-C6 FUNGAL-TYPE DOMAIN-CONTAINING PROTEIN"/>
    <property type="match status" value="1"/>
</dbReference>
<name>A0A316V0E0_9BASI</name>
<gene>
    <name evidence="8" type="ORF">BDZ90DRAFT_230512</name>
</gene>
<dbReference type="SMART" id="SM00066">
    <property type="entry name" value="GAL4"/>
    <property type="match status" value="1"/>
</dbReference>
<protein>
    <recommendedName>
        <fullName evidence="7">Zn(2)-C6 fungal-type domain-containing protein</fullName>
    </recommendedName>
</protein>
<feature type="region of interest" description="Disordered" evidence="6">
    <location>
        <begin position="209"/>
        <end position="337"/>
    </location>
</feature>
<reference evidence="8 9" key="1">
    <citation type="journal article" date="2018" name="Mol. Biol. Evol.">
        <title>Broad Genomic Sampling Reveals a Smut Pathogenic Ancestry of the Fungal Clade Ustilaginomycotina.</title>
        <authorList>
            <person name="Kijpornyongpan T."/>
            <person name="Mondo S.J."/>
            <person name="Barry K."/>
            <person name="Sandor L."/>
            <person name="Lee J."/>
            <person name="Lipzen A."/>
            <person name="Pangilinan J."/>
            <person name="LaButti K."/>
            <person name="Hainaut M."/>
            <person name="Henrissat B."/>
            <person name="Grigoriev I.V."/>
            <person name="Spatafora J.W."/>
            <person name="Aime M.C."/>
        </authorList>
    </citation>
    <scope>NUCLEOTIDE SEQUENCE [LARGE SCALE GENOMIC DNA]</scope>
    <source>
        <strain evidence="8 9">MCA 5214</strain>
    </source>
</reference>
<evidence type="ECO:0000256" key="3">
    <source>
        <dbReference type="ARBA" id="ARBA00023015"/>
    </source>
</evidence>
<feature type="compositionally biased region" description="Low complexity" evidence="6">
    <location>
        <begin position="81"/>
        <end position="92"/>
    </location>
</feature>
<dbReference type="Pfam" id="PF00172">
    <property type="entry name" value="Zn_clus"/>
    <property type="match status" value="1"/>
</dbReference>
<proteinExistence type="predicted"/>
<evidence type="ECO:0000256" key="2">
    <source>
        <dbReference type="ARBA" id="ARBA00022723"/>
    </source>
</evidence>
<evidence type="ECO:0000256" key="5">
    <source>
        <dbReference type="ARBA" id="ARBA00023242"/>
    </source>
</evidence>
<evidence type="ECO:0000256" key="1">
    <source>
        <dbReference type="ARBA" id="ARBA00004123"/>
    </source>
</evidence>
<keyword evidence="3" id="KW-0805">Transcription regulation</keyword>
<feature type="region of interest" description="Disordered" evidence="6">
    <location>
        <begin position="1"/>
        <end position="174"/>
    </location>
</feature>
<dbReference type="Gene3D" id="4.10.240.10">
    <property type="entry name" value="Zn(2)-C6 fungal-type DNA-binding domain"/>
    <property type="match status" value="1"/>
</dbReference>
<dbReference type="Proteomes" id="UP000245884">
    <property type="component" value="Unassembled WGS sequence"/>
</dbReference>
<sequence length="871" mass="94896">MEPSNHNLPIVALQQPSHPYDDDAQRLEDDPLLASLPRGSSASGPSRRQSGPSGHHFGSLDSPLGQERYHYFQPAPIARDSISSSSSSSSSSMHPPTLVPSSGQSGLHNYHISAPPGFQLAPITPPAGSPALSDHQGPIDRRQSESQGAATSTPNDTAPAALGSKAPAQPHLKKQQACLTCKRRKTRCDAVRPICGACSRSQARAARGHALTAEVPPGPCTYPDDESAQPGGPSSSSAAAAAASPPTRPTKKQKRTPPSDKSGYGVDDDGQTSASSHSGPSLASHEDEAPSDSKTQRLVIEVQSSSSGGPSRVRRFYSSGNSHRSEGQDFSHPGMNLNNLVDHMVASNHGVTSTDGTDAPNQSDADLPQVDLLLRQIWPEISPDLPTPNTIRHMAELFFAKHPCRHLFCKPTMMARLMLPPNHPLRPHSSLIHAILAAAEPFSPLLPKMRETDPRAGPNGSMTGGDGQPVSASDLEAMGRGFVGLSNPFETPRPELERAGRGISFGEFHLGKARREVEVALLTQNQRPLEWLQAGILIFWCLFDRCRIMECFFIASLIVRSLAPAGFDKMPNDRSHASWNRAIIELPTSSIIEYEQRIALWHVYIIDIYGGGPPKFYEPCLADEKEQITTSLPVLMDDVADETQLRLSDQTLKSGADLFRRGHTDTFCLHVKSACLLKKARTITSRRGPELQRLPQPPQELLDVDSSIRDFFKSFPKRQGVDVDWIVAEANTCVARITLHQHFVGAGLNAQSEYGRGPIEGAAETMMRTVHLLLASSFDLSLLHTQTFICWLVLVRVLDVKARMLRRFWQNEAAAQATSSMEAVMMALRKAAEKSWRAKTSLKICEAAIGDELSDDEFADLVFLWQVIPTS</sequence>
<feature type="compositionally biased region" description="Polar residues" evidence="6">
    <location>
        <begin position="145"/>
        <end position="156"/>
    </location>
</feature>
<feature type="compositionally biased region" description="Low complexity" evidence="6">
    <location>
        <begin position="32"/>
        <end position="54"/>
    </location>
</feature>
<dbReference type="PANTHER" id="PTHR47338">
    <property type="entry name" value="ZN(II)2CYS6 TRANSCRIPTION FACTOR (EUROFUNG)-RELATED"/>
    <property type="match status" value="1"/>
</dbReference>
<evidence type="ECO:0000256" key="6">
    <source>
        <dbReference type="SAM" id="MobiDB-lite"/>
    </source>
</evidence>
<dbReference type="STRING" id="1569628.A0A316V0E0"/>
<dbReference type="RefSeq" id="XP_025364255.1">
    <property type="nucleotide sequence ID" value="XM_025505494.1"/>
</dbReference>
<dbReference type="GeneID" id="37027317"/>
<feature type="compositionally biased region" description="Low complexity" evidence="6">
    <location>
        <begin position="228"/>
        <end position="245"/>
    </location>
</feature>